<dbReference type="Pfam" id="PF20544">
    <property type="entry name" value="DUF6758"/>
    <property type="match status" value="1"/>
</dbReference>
<reference evidence="2" key="1">
    <citation type="submission" date="2023-07" db="EMBL/GenBank/DDBJ databases">
        <title>30 novel species of actinomycetes from the DSMZ collection.</title>
        <authorList>
            <person name="Nouioui I."/>
        </authorList>
    </citation>
    <scope>NUCLEOTIDE SEQUENCE [LARGE SCALE GENOMIC DNA]</scope>
    <source>
        <strain evidence="2">DSM 41979</strain>
    </source>
</reference>
<dbReference type="Proteomes" id="UP001183610">
    <property type="component" value="Unassembled WGS sequence"/>
</dbReference>
<keyword evidence="2" id="KW-1185">Reference proteome</keyword>
<name>A0ABU2R8C6_9ACTN</name>
<gene>
    <name evidence="1" type="ORF">RM698_23470</name>
</gene>
<dbReference type="EMBL" id="JAVRET010000065">
    <property type="protein sequence ID" value="MDT0411995.1"/>
    <property type="molecule type" value="Genomic_DNA"/>
</dbReference>
<dbReference type="RefSeq" id="WP_176723552.1">
    <property type="nucleotide sequence ID" value="NZ_JAVRET010000065.1"/>
</dbReference>
<sequence>MRGDVRCPRCGGRVSAPGLFADDWCCPAHGAVPPLQPALPPGPEELAAVVRRAKVPVWMPWPLPVGWLYTGAASAGDARTGALATVLACAGPGPQGTSELLLVAEHPGLGLGAHLAGVTGTAIDEGKPAAGTALAAGLPVTLWRLAEAPPDRTVLIGDTDGVRLWLITRPEGTAALNPEELVLADLREAASELEFLPYGALTGTLLEGPHP</sequence>
<proteinExistence type="predicted"/>
<dbReference type="InterPro" id="IPR046646">
    <property type="entry name" value="DUF6758"/>
</dbReference>
<accession>A0ABU2R8C6</accession>
<comment type="caution">
    <text evidence="1">The sequence shown here is derived from an EMBL/GenBank/DDBJ whole genome shotgun (WGS) entry which is preliminary data.</text>
</comment>
<protein>
    <submittedName>
        <fullName evidence="1">DUF6758 family protein</fullName>
    </submittedName>
</protein>
<organism evidence="1 2">
    <name type="scientific">Streptomyces evansiae</name>
    <dbReference type="NCBI Taxonomy" id="3075535"/>
    <lineage>
        <taxon>Bacteria</taxon>
        <taxon>Bacillati</taxon>
        <taxon>Actinomycetota</taxon>
        <taxon>Actinomycetes</taxon>
        <taxon>Kitasatosporales</taxon>
        <taxon>Streptomycetaceae</taxon>
        <taxon>Streptomyces</taxon>
    </lineage>
</organism>
<evidence type="ECO:0000313" key="2">
    <source>
        <dbReference type="Proteomes" id="UP001183610"/>
    </source>
</evidence>
<evidence type="ECO:0000313" key="1">
    <source>
        <dbReference type="EMBL" id="MDT0411995.1"/>
    </source>
</evidence>